<gene>
    <name evidence="3" type="ORF">GHT09_001145</name>
</gene>
<organism evidence="3 4">
    <name type="scientific">Marmota monax</name>
    <name type="common">Woodchuck</name>
    <dbReference type="NCBI Taxonomy" id="9995"/>
    <lineage>
        <taxon>Eukaryota</taxon>
        <taxon>Metazoa</taxon>
        <taxon>Chordata</taxon>
        <taxon>Craniata</taxon>
        <taxon>Vertebrata</taxon>
        <taxon>Euteleostomi</taxon>
        <taxon>Mammalia</taxon>
        <taxon>Eutheria</taxon>
        <taxon>Euarchontoglires</taxon>
        <taxon>Glires</taxon>
        <taxon>Rodentia</taxon>
        <taxon>Sciuromorpha</taxon>
        <taxon>Sciuridae</taxon>
        <taxon>Xerinae</taxon>
        <taxon>Marmotini</taxon>
        <taxon>Marmota</taxon>
    </lineage>
</organism>
<reference evidence="3" key="1">
    <citation type="submission" date="2020-08" db="EMBL/GenBank/DDBJ databases">
        <authorList>
            <person name="Shumante A."/>
            <person name="Zimin A.V."/>
            <person name="Puiu D."/>
            <person name="Salzberg S.L."/>
        </authorList>
    </citation>
    <scope>NUCLEOTIDE SEQUENCE</scope>
    <source>
        <strain evidence="3">WC2-LM</strain>
        <tissue evidence="3">Liver</tissue>
    </source>
</reference>
<name>A0A834URL1_MARMO</name>
<evidence type="ECO:0000256" key="2">
    <source>
        <dbReference type="SAM" id="SignalP"/>
    </source>
</evidence>
<dbReference type="AlphaFoldDB" id="A0A834URL1"/>
<proteinExistence type="predicted"/>
<dbReference type="Proteomes" id="UP000662637">
    <property type="component" value="Unassembled WGS sequence"/>
</dbReference>
<evidence type="ECO:0000313" key="4">
    <source>
        <dbReference type="Proteomes" id="UP000662637"/>
    </source>
</evidence>
<keyword evidence="2" id="KW-0732">Signal</keyword>
<feature type="compositionally biased region" description="Basic and acidic residues" evidence="1">
    <location>
        <begin position="69"/>
        <end position="80"/>
    </location>
</feature>
<protein>
    <submittedName>
        <fullName evidence="3">Uncharacterized protein</fullName>
    </submittedName>
</protein>
<evidence type="ECO:0000256" key="1">
    <source>
        <dbReference type="SAM" id="MobiDB-lite"/>
    </source>
</evidence>
<dbReference type="EMBL" id="WJEC01007802">
    <property type="protein sequence ID" value="KAF7467700.1"/>
    <property type="molecule type" value="Genomic_DNA"/>
</dbReference>
<feature type="region of interest" description="Disordered" evidence="1">
    <location>
        <begin position="124"/>
        <end position="157"/>
    </location>
</feature>
<feature type="compositionally biased region" description="Low complexity" evidence="1">
    <location>
        <begin position="141"/>
        <end position="157"/>
    </location>
</feature>
<feature type="region of interest" description="Disordered" evidence="1">
    <location>
        <begin position="62"/>
        <end position="111"/>
    </location>
</feature>
<feature type="signal peptide" evidence="2">
    <location>
        <begin position="1"/>
        <end position="22"/>
    </location>
</feature>
<comment type="caution">
    <text evidence="3">The sequence shown here is derived from an EMBL/GenBank/DDBJ whole genome shotgun (WGS) entry which is preliminary data.</text>
</comment>
<accession>A0A834URL1</accession>
<feature type="chain" id="PRO_5032658819" evidence="2">
    <location>
        <begin position="23"/>
        <end position="157"/>
    </location>
</feature>
<evidence type="ECO:0000313" key="3">
    <source>
        <dbReference type="EMBL" id="KAF7467700.1"/>
    </source>
</evidence>
<sequence length="157" mass="16990">MKVPIRMDLALVSQWLLGWTQARPPMAGHLARGSLQSPIFSGRHPGLREPLQISPQGRAQLLSDPWGQKMDRRQRQEPACKTETQWAVAVGQGGGGRRPGQPLAAGTCPSPTALLAGRQKRFLLGNLQAHDQPPSSRQMPQAGAAARGQEAQTHTSR</sequence>